<dbReference type="InterPro" id="IPR036440">
    <property type="entry name" value="Peptidase_C15-like_sf"/>
</dbReference>
<evidence type="ECO:0000313" key="5">
    <source>
        <dbReference type="EMBL" id="MBZ3878008.1"/>
    </source>
</evidence>
<dbReference type="Pfam" id="PF01470">
    <property type="entry name" value="Peptidase_C15"/>
    <property type="match status" value="1"/>
</dbReference>
<accession>A0AA41SVB0</accession>
<dbReference type="PANTHER" id="PTHR23402">
    <property type="entry name" value="PROTEASE FAMILY C15 PYROGLUTAMYL-PEPTIDASE I-RELATED"/>
    <property type="match status" value="1"/>
</dbReference>
<dbReference type="GO" id="GO:0008234">
    <property type="term" value="F:cysteine-type peptidase activity"/>
    <property type="evidence" value="ECO:0007669"/>
    <property type="project" value="UniProtKB-KW"/>
</dbReference>
<comment type="caution">
    <text evidence="5">The sequence shown here is derived from an EMBL/GenBank/DDBJ whole genome shotgun (WGS) entry which is preliminary data.</text>
</comment>
<reference evidence="5" key="1">
    <citation type="submission" date="2020-03" db="EMBL/GenBank/DDBJ databases">
        <title>Studies in the Genomics of Life Span.</title>
        <authorList>
            <person name="Glass D."/>
        </authorList>
    </citation>
    <scope>NUCLEOTIDE SEQUENCE</scope>
    <source>
        <strain evidence="5">SUZIE</strain>
        <tissue evidence="5">Muscle</tissue>
    </source>
</reference>
<sequence>MEPYQKVGSVEFPARSPGSKLPPDILDLWVRDGSKIQSLLGLALGRLEELSKLGLGTDMEVELRTLQLPVDYREAKQRITRIWEDCQPQLAVHVGVDTSAKVIFLEQCGKNRGYRDADIRGFRPEGGVCLLGGPDVIESVVSMKAICKHVAVQDVEVTFSRDAGRYVCDYAYYFSLHHGNGHAALIHIPPLSRWLPASLLGRVLQVIIQEMLEEIGKAQVHSLVCRKPNSQKEATGGCLL</sequence>
<evidence type="ECO:0000256" key="1">
    <source>
        <dbReference type="ARBA" id="ARBA00006641"/>
    </source>
</evidence>
<dbReference type="GO" id="GO:0006508">
    <property type="term" value="P:proteolysis"/>
    <property type="evidence" value="ECO:0007669"/>
    <property type="project" value="UniProtKB-KW"/>
</dbReference>
<dbReference type="SUPFAM" id="SSF53182">
    <property type="entry name" value="Pyrrolidone carboxyl peptidase (pyroglutamate aminopeptidase)"/>
    <property type="match status" value="1"/>
</dbReference>
<dbReference type="AlphaFoldDB" id="A0AA41SVB0"/>
<proteinExistence type="inferred from homology"/>
<evidence type="ECO:0000256" key="2">
    <source>
        <dbReference type="ARBA" id="ARBA00022670"/>
    </source>
</evidence>
<name>A0AA41SVB0_SCICA</name>
<dbReference type="Gene3D" id="3.40.630.20">
    <property type="entry name" value="Peptidase C15, pyroglutamyl peptidase I-like"/>
    <property type="match status" value="1"/>
</dbReference>
<keyword evidence="3" id="KW-0378">Hydrolase</keyword>
<gene>
    <name evidence="5" type="ORF">SUZIE_145785</name>
</gene>
<evidence type="ECO:0000313" key="6">
    <source>
        <dbReference type="Proteomes" id="UP001166674"/>
    </source>
</evidence>
<dbReference type="FunFam" id="3.40.630.20:FF:000004">
    <property type="entry name" value="Pyroglutamyl-peptidase I like"/>
    <property type="match status" value="1"/>
</dbReference>
<organism evidence="5 6">
    <name type="scientific">Sciurus carolinensis</name>
    <name type="common">Eastern gray squirrel</name>
    <dbReference type="NCBI Taxonomy" id="30640"/>
    <lineage>
        <taxon>Eukaryota</taxon>
        <taxon>Metazoa</taxon>
        <taxon>Chordata</taxon>
        <taxon>Craniata</taxon>
        <taxon>Vertebrata</taxon>
        <taxon>Euteleostomi</taxon>
        <taxon>Mammalia</taxon>
        <taxon>Eutheria</taxon>
        <taxon>Euarchontoglires</taxon>
        <taxon>Glires</taxon>
        <taxon>Rodentia</taxon>
        <taxon>Sciuromorpha</taxon>
        <taxon>Sciuridae</taxon>
        <taxon>Sciurinae</taxon>
        <taxon>Sciurini</taxon>
        <taxon>Sciurus</taxon>
    </lineage>
</organism>
<evidence type="ECO:0000256" key="4">
    <source>
        <dbReference type="ARBA" id="ARBA00022807"/>
    </source>
</evidence>
<dbReference type="PANTHER" id="PTHR23402:SF15">
    <property type="entry name" value="PYROGLUTAMYL-PEPTIDASE 1-LIKE PROTEIN"/>
    <property type="match status" value="1"/>
</dbReference>
<dbReference type="EMBL" id="JAATJV010313900">
    <property type="protein sequence ID" value="MBZ3878008.1"/>
    <property type="molecule type" value="Genomic_DNA"/>
</dbReference>
<evidence type="ECO:0000256" key="3">
    <source>
        <dbReference type="ARBA" id="ARBA00022801"/>
    </source>
</evidence>
<dbReference type="Proteomes" id="UP001166674">
    <property type="component" value="Unassembled WGS sequence"/>
</dbReference>
<keyword evidence="6" id="KW-1185">Reference proteome</keyword>
<keyword evidence="2" id="KW-0645">Protease</keyword>
<dbReference type="InterPro" id="IPR016125">
    <property type="entry name" value="Peptidase_C15-like"/>
</dbReference>
<protein>
    <submittedName>
        <fullName evidence="5">Pyroglutamyl-peptidase 1-like protein</fullName>
    </submittedName>
</protein>
<comment type="similarity">
    <text evidence="1">Belongs to the peptidase C15 family.</text>
</comment>
<keyword evidence="4" id="KW-0788">Thiol protease</keyword>